<evidence type="ECO:0000256" key="13">
    <source>
        <dbReference type="ARBA" id="ARBA00023122"/>
    </source>
</evidence>
<comment type="subcellular location">
    <subcellularLocation>
        <location evidence="1">Cell membrane</location>
        <topology evidence="1">Multi-pass membrane protein</topology>
    </subcellularLocation>
</comment>
<dbReference type="InterPro" id="IPR008915">
    <property type="entry name" value="Peptidase_M50"/>
</dbReference>
<feature type="active site" evidence="17">
    <location>
        <position position="68"/>
    </location>
</feature>
<dbReference type="InterPro" id="IPR046342">
    <property type="entry name" value="CBS_dom_sf"/>
</dbReference>
<evidence type="ECO:0000256" key="1">
    <source>
        <dbReference type="ARBA" id="ARBA00004651"/>
    </source>
</evidence>
<evidence type="ECO:0000256" key="11">
    <source>
        <dbReference type="ARBA" id="ARBA00022989"/>
    </source>
</evidence>
<dbReference type="GO" id="GO:0008237">
    <property type="term" value="F:metallopeptidase activity"/>
    <property type="evidence" value="ECO:0007669"/>
    <property type="project" value="UniProtKB-UniRule"/>
</dbReference>
<dbReference type="Pfam" id="PF00571">
    <property type="entry name" value="CBS"/>
    <property type="match status" value="2"/>
</dbReference>
<sequence length="380" mass="41793">MMWSYKIARIWGIPIRIHVTFLLVLPLFVLVFAVEPTFGFGAFPSKALSYLFGAMAAVMLFVSVLLHELGHSLVAMHYGSRISDITLFLFGGVSQIEEVPKDPEKEARMAFVGPLVSFVLGVLFLMAYAGAKLVFAPADVENSSLSSAFTRLLFLLGYLNVLLGAFNLIPAFPMDGGRILRAYFAKHTSYVEATRRAASVGKLLALLMGIVGFFVNIWLVLIAFFVYIGASEEEAATQLSSMLEDVRVKDVMSEEVVYVSPEATVGQLLDLMFETKHMGYPVSVEGVESGKGVPLSRVVGMVTFNDVRKIPPHDREALLVRDIMTPELITIPKDAHAIEALKSMRKNGIGRLLVVDGDEVVGILSRSDLMRSVDILSLRR</sequence>
<comment type="caution">
    <text evidence="16">Lacks conserved residue(s) required for the propagation of feature annotation.</text>
</comment>
<evidence type="ECO:0000256" key="10">
    <source>
        <dbReference type="ARBA" id="ARBA00022833"/>
    </source>
</evidence>
<feature type="domain" description="CBS" evidence="20">
    <location>
        <begin position="324"/>
        <end position="380"/>
    </location>
</feature>
<dbReference type="GO" id="GO:0005886">
    <property type="term" value="C:plasma membrane"/>
    <property type="evidence" value="ECO:0007669"/>
    <property type="project" value="UniProtKB-SubCell"/>
</dbReference>
<dbReference type="Gene3D" id="3.10.580.10">
    <property type="entry name" value="CBS-domain"/>
    <property type="match status" value="1"/>
</dbReference>
<dbReference type="Pfam" id="PF02163">
    <property type="entry name" value="Peptidase_M50"/>
    <property type="match status" value="1"/>
</dbReference>
<dbReference type="EMBL" id="DUIH01000002">
    <property type="protein sequence ID" value="HIH69121.1"/>
    <property type="molecule type" value="Genomic_DNA"/>
</dbReference>
<evidence type="ECO:0000313" key="21">
    <source>
        <dbReference type="EMBL" id="HIH69121.1"/>
    </source>
</evidence>
<evidence type="ECO:0000313" key="22">
    <source>
        <dbReference type="Proteomes" id="UP000600363"/>
    </source>
</evidence>
<evidence type="ECO:0000256" key="7">
    <source>
        <dbReference type="ARBA" id="ARBA00022723"/>
    </source>
</evidence>
<evidence type="ECO:0000256" key="2">
    <source>
        <dbReference type="ARBA" id="ARBA00007931"/>
    </source>
</evidence>
<keyword evidence="12 16" id="KW-0482">Metalloprotease</keyword>
<evidence type="ECO:0000256" key="16">
    <source>
        <dbReference type="PIRNR" id="PIRNR006404"/>
    </source>
</evidence>
<dbReference type="PANTHER" id="PTHR39188">
    <property type="entry name" value="MEMBRANE-ASSOCIATED ZINC METALLOPROTEASE M50B"/>
    <property type="match status" value="1"/>
</dbReference>
<feature type="transmembrane region" description="Helical" evidence="16">
    <location>
        <begin position="49"/>
        <end position="66"/>
    </location>
</feature>
<proteinExistence type="inferred from homology"/>
<evidence type="ECO:0000256" key="17">
    <source>
        <dbReference type="PIRSR" id="PIRSR006404-1"/>
    </source>
</evidence>
<feature type="transmembrane region" description="Helical" evidence="16">
    <location>
        <begin position="110"/>
        <end position="131"/>
    </location>
</feature>
<dbReference type="InterPro" id="IPR016483">
    <property type="entry name" value="UCP006404_Pept_M50_CBS"/>
</dbReference>
<evidence type="ECO:0000256" key="9">
    <source>
        <dbReference type="ARBA" id="ARBA00022801"/>
    </source>
</evidence>
<keyword evidence="10 16" id="KW-0862">Zinc</keyword>
<dbReference type="InterPro" id="IPR000644">
    <property type="entry name" value="CBS_dom"/>
</dbReference>
<evidence type="ECO:0000259" key="20">
    <source>
        <dbReference type="PROSITE" id="PS51371"/>
    </source>
</evidence>
<keyword evidence="8" id="KW-0677">Repeat</keyword>
<dbReference type="AlphaFoldDB" id="A0A832VM85"/>
<gene>
    <name evidence="21" type="ORF">HA299_00630</name>
</gene>
<protein>
    <recommendedName>
        <fullName evidence="16">Zinc metalloprotease</fullName>
    </recommendedName>
</protein>
<evidence type="ECO:0000256" key="14">
    <source>
        <dbReference type="ARBA" id="ARBA00023136"/>
    </source>
</evidence>
<dbReference type="PROSITE" id="PS51371">
    <property type="entry name" value="CBS"/>
    <property type="match status" value="2"/>
</dbReference>
<dbReference type="Proteomes" id="UP000600363">
    <property type="component" value="Unassembled WGS sequence"/>
</dbReference>
<reference evidence="21" key="1">
    <citation type="journal article" date="2020" name="bioRxiv">
        <title>A rank-normalized archaeal taxonomy based on genome phylogeny resolves widespread incomplete and uneven classifications.</title>
        <authorList>
            <person name="Rinke C."/>
            <person name="Chuvochina M."/>
            <person name="Mussig A.J."/>
            <person name="Chaumeil P.-A."/>
            <person name="Waite D.W."/>
            <person name="Whitman W.B."/>
            <person name="Parks D.H."/>
            <person name="Hugenholtz P."/>
        </authorList>
    </citation>
    <scope>NUCLEOTIDE SEQUENCE</scope>
    <source>
        <strain evidence="21">UBA12518</strain>
    </source>
</reference>
<feature type="transmembrane region" description="Helical" evidence="16">
    <location>
        <begin position="151"/>
        <end position="172"/>
    </location>
</feature>
<feature type="binding site" evidence="18">
    <location>
        <position position="67"/>
    </location>
    <ligand>
        <name>Zn(2+)</name>
        <dbReference type="ChEBI" id="CHEBI:29105"/>
        <note>catalytic</note>
    </ligand>
</feature>
<evidence type="ECO:0000256" key="6">
    <source>
        <dbReference type="ARBA" id="ARBA00022692"/>
    </source>
</evidence>
<dbReference type="GO" id="GO:0009086">
    <property type="term" value="P:methionine biosynthetic process"/>
    <property type="evidence" value="ECO:0007669"/>
    <property type="project" value="UniProtKB-KW"/>
</dbReference>
<dbReference type="GO" id="GO:0006508">
    <property type="term" value="P:proteolysis"/>
    <property type="evidence" value="ECO:0007669"/>
    <property type="project" value="UniProtKB-KW"/>
</dbReference>
<keyword evidence="5 16" id="KW-0645">Protease</keyword>
<keyword evidence="13 19" id="KW-0129">CBS domain</keyword>
<dbReference type="PANTHER" id="PTHR39188:SF3">
    <property type="entry name" value="STAGE IV SPORULATION PROTEIN FB"/>
    <property type="match status" value="1"/>
</dbReference>
<organism evidence="21 22">
    <name type="scientific">Methermicoccus shengliensis</name>
    <dbReference type="NCBI Taxonomy" id="660064"/>
    <lineage>
        <taxon>Archaea</taxon>
        <taxon>Methanobacteriati</taxon>
        <taxon>Methanobacteriota</taxon>
        <taxon>Stenosarchaea group</taxon>
        <taxon>Methanomicrobia</taxon>
        <taxon>Methanosarcinales</taxon>
        <taxon>Methermicoccaceae</taxon>
        <taxon>Methermicoccus</taxon>
    </lineage>
</organism>
<evidence type="ECO:0000256" key="18">
    <source>
        <dbReference type="PIRSR" id="PIRSR006404-2"/>
    </source>
</evidence>
<dbReference type="CDD" id="cd04801">
    <property type="entry name" value="CBS_pair_peptidase_M50"/>
    <property type="match status" value="1"/>
</dbReference>
<comment type="caution">
    <text evidence="21">The sequence shown here is derived from an EMBL/GenBank/DDBJ whole genome shotgun (WGS) entry which is preliminary data.</text>
</comment>
<dbReference type="CDD" id="cd06164">
    <property type="entry name" value="S2P-M50_SpoIVFB_CBS"/>
    <property type="match status" value="1"/>
</dbReference>
<dbReference type="SUPFAM" id="SSF54631">
    <property type="entry name" value="CBS-domain pair"/>
    <property type="match status" value="1"/>
</dbReference>
<keyword evidence="6 16" id="KW-0812">Transmembrane</keyword>
<evidence type="ECO:0000256" key="3">
    <source>
        <dbReference type="ARBA" id="ARBA00022475"/>
    </source>
</evidence>
<evidence type="ECO:0000256" key="12">
    <source>
        <dbReference type="ARBA" id="ARBA00023049"/>
    </source>
</evidence>
<evidence type="ECO:0000256" key="5">
    <source>
        <dbReference type="ARBA" id="ARBA00022670"/>
    </source>
</evidence>
<keyword evidence="14 16" id="KW-0472">Membrane</keyword>
<feature type="binding site" evidence="18">
    <location>
        <position position="175"/>
    </location>
    <ligand>
        <name>Zn(2+)</name>
        <dbReference type="ChEBI" id="CHEBI:29105"/>
        <note>catalytic</note>
    </ligand>
</feature>
<keyword evidence="7 16" id="KW-0479">Metal-binding</keyword>
<dbReference type="PIRSF" id="PIRSF006404">
    <property type="entry name" value="UCP006404_Pept_M50_CBS"/>
    <property type="match status" value="1"/>
</dbReference>
<name>A0A832VM85_9EURY</name>
<feature type="binding site" evidence="18">
    <location>
        <position position="71"/>
    </location>
    <ligand>
        <name>Zn(2+)</name>
        <dbReference type="ChEBI" id="CHEBI:29105"/>
        <note>catalytic</note>
    </ligand>
</feature>
<keyword evidence="11 16" id="KW-1133">Transmembrane helix</keyword>
<keyword evidence="3" id="KW-1003">Cell membrane</keyword>
<evidence type="ECO:0000256" key="4">
    <source>
        <dbReference type="ARBA" id="ARBA00022605"/>
    </source>
</evidence>
<keyword evidence="15" id="KW-0486">Methionine biosynthesis</keyword>
<keyword evidence="4" id="KW-0028">Amino-acid biosynthesis</keyword>
<feature type="domain" description="CBS" evidence="20">
    <location>
        <begin position="252"/>
        <end position="318"/>
    </location>
</feature>
<dbReference type="GO" id="GO:0046872">
    <property type="term" value="F:metal ion binding"/>
    <property type="evidence" value="ECO:0007669"/>
    <property type="project" value="UniProtKB-UniRule"/>
</dbReference>
<comment type="cofactor">
    <cofactor evidence="16 18">
        <name>Zn(2+)</name>
        <dbReference type="ChEBI" id="CHEBI:29105"/>
    </cofactor>
    <text evidence="16 18">Binds 1 zinc ion per subunit.</text>
</comment>
<dbReference type="SMART" id="SM00116">
    <property type="entry name" value="CBS"/>
    <property type="match status" value="2"/>
</dbReference>
<keyword evidence="9 16" id="KW-0378">Hydrolase</keyword>
<accession>A0A832VM85</accession>
<evidence type="ECO:0000256" key="8">
    <source>
        <dbReference type="ARBA" id="ARBA00022737"/>
    </source>
</evidence>
<evidence type="ECO:0000256" key="19">
    <source>
        <dbReference type="PROSITE-ProRule" id="PRU00703"/>
    </source>
</evidence>
<evidence type="ECO:0000256" key="15">
    <source>
        <dbReference type="ARBA" id="ARBA00023167"/>
    </source>
</evidence>
<feature type="transmembrane region" description="Helical" evidence="16">
    <location>
        <begin position="203"/>
        <end position="228"/>
    </location>
</feature>
<comment type="similarity">
    <text evidence="2 16">Belongs to the peptidase M50B family.</text>
</comment>